<dbReference type="InterPro" id="IPR008914">
    <property type="entry name" value="PEBP"/>
</dbReference>
<proteinExistence type="predicted"/>
<dbReference type="CDD" id="cd00865">
    <property type="entry name" value="PEBP_bact_arch"/>
    <property type="match status" value="1"/>
</dbReference>
<evidence type="ECO:0000313" key="2">
    <source>
        <dbReference type="EMBL" id="TFZ05391.1"/>
    </source>
</evidence>
<name>A0A4Z0C2F8_9BURK</name>
<evidence type="ECO:0000256" key="1">
    <source>
        <dbReference type="SAM" id="MobiDB-lite"/>
    </source>
</evidence>
<evidence type="ECO:0000313" key="3">
    <source>
        <dbReference type="Proteomes" id="UP000298180"/>
    </source>
</evidence>
<dbReference type="PANTHER" id="PTHR30289:SF1">
    <property type="entry name" value="PEBP (PHOSPHATIDYLETHANOLAMINE-BINDING PROTEIN) FAMILY PROTEIN"/>
    <property type="match status" value="1"/>
</dbReference>
<gene>
    <name evidence="2" type="ORF">EZ313_01585</name>
</gene>
<feature type="region of interest" description="Disordered" evidence="1">
    <location>
        <begin position="82"/>
        <end position="102"/>
    </location>
</feature>
<dbReference type="InterPro" id="IPR036610">
    <property type="entry name" value="PEBP-like_sf"/>
</dbReference>
<dbReference type="PANTHER" id="PTHR30289">
    <property type="entry name" value="UNCHARACTERIZED PROTEIN YBCL-RELATED"/>
    <property type="match status" value="1"/>
</dbReference>
<comment type="caution">
    <text evidence="2">The sequence shown here is derived from an EMBL/GenBank/DDBJ whole genome shotgun (WGS) entry which is preliminary data.</text>
</comment>
<dbReference type="AlphaFoldDB" id="A0A4Z0C2F8"/>
<dbReference type="Gene3D" id="3.90.280.10">
    <property type="entry name" value="PEBP-like"/>
    <property type="match status" value="1"/>
</dbReference>
<dbReference type="SUPFAM" id="SSF49777">
    <property type="entry name" value="PEBP-like"/>
    <property type="match status" value="1"/>
</dbReference>
<sequence length="165" mass="17301">MTSNLKLRSPDFADNATLPRAHVHSVMGAGGDNVSPALTWEGAPAGTKSFALTCYDPDAPTGSGWWHWVVYDIPASATELKRGAGSAAGDQLPPGAKQGRTDFGSREYGGAAPPPGHGNHRYVFTLYALNVDKLDAPADASAAYIGFLIHFAKIGEAKTTAVYGR</sequence>
<dbReference type="Pfam" id="PF01161">
    <property type="entry name" value="PBP"/>
    <property type="match status" value="1"/>
</dbReference>
<dbReference type="InterPro" id="IPR005247">
    <property type="entry name" value="YbhB_YbcL/LppC-like"/>
</dbReference>
<accession>A0A4Z0C2F8</accession>
<dbReference type="NCBIfam" id="TIGR00481">
    <property type="entry name" value="YbhB/YbcL family Raf kinase inhibitor-like protein"/>
    <property type="match status" value="1"/>
</dbReference>
<dbReference type="RefSeq" id="WP_135261472.1">
    <property type="nucleotide sequence ID" value="NZ_SMLM01000001.1"/>
</dbReference>
<dbReference type="Proteomes" id="UP000298180">
    <property type="component" value="Unassembled WGS sequence"/>
</dbReference>
<organism evidence="2 3">
    <name type="scientific">Ramlibacter henchirensis</name>
    <dbReference type="NCBI Taxonomy" id="204072"/>
    <lineage>
        <taxon>Bacteria</taxon>
        <taxon>Pseudomonadati</taxon>
        <taxon>Pseudomonadota</taxon>
        <taxon>Betaproteobacteria</taxon>
        <taxon>Burkholderiales</taxon>
        <taxon>Comamonadaceae</taxon>
        <taxon>Ramlibacter</taxon>
    </lineage>
</organism>
<reference evidence="2 3" key="1">
    <citation type="submission" date="2019-03" db="EMBL/GenBank/DDBJ databases">
        <title>Ramlibacter henchirensis DSM 14656, whole genome shotgun sequence.</title>
        <authorList>
            <person name="Zhang X."/>
            <person name="Feng G."/>
            <person name="Zhu H."/>
        </authorList>
    </citation>
    <scope>NUCLEOTIDE SEQUENCE [LARGE SCALE GENOMIC DNA]</scope>
    <source>
        <strain evidence="2 3">DSM 14656</strain>
    </source>
</reference>
<keyword evidence="3" id="KW-1185">Reference proteome</keyword>
<dbReference type="OrthoDB" id="9797506at2"/>
<protein>
    <submittedName>
        <fullName evidence="2">YbhB/YbcL family Raf kinase inhibitor-like protein</fullName>
    </submittedName>
</protein>
<dbReference type="EMBL" id="SMLM01000001">
    <property type="protein sequence ID" value="TFZ05391.1"/>
    <property type="molecule type" value="Genomic_DNA"/>
</dbReference>